<dbReference type="GO" id="GO:0046872">
    <property type="term" value="F:metal ion binding"/>
    <property type="evidence" value="ECO:0007669"/>
    <property type="project" value="UniProtKB-KW"/>
</dbReference>
<evidence type="ECO:0000256" key="6">
    <source>
        <dbReference type="PROSITE-ProRule" id="PRU00433"/>
    </source>
</evidence>
<evidence type="ECO:0000259" key="8">
    <source>
        <dbReference type="PROSITE" id="PS51007"/>
    </source>
</evidence>
<dbReference type="GO" id="GO:0030313">
    <property type="term" value="C:cell envelope"/>
    <property type="evidence" value="ECO:0007669"/>
    <property type="project" value="UniProtKB-SubCell"/>
</dbReference>
<accession>A0A222E280</accession>
<dbReference type="SUPFAM" id="SSF46626">
    <property type="entry name" value="Cytochrome c"/>
    <property type="match status" value="2"/>
</dbReference>
<dbReference type="Pfam" id="PF03150">
    <property type="entry name" value="CCP_MauG"/>
    <property type="match status" value="1"/>
</dbReference>
<keyword evidence="4 9" id="KW-0560">Oxidoreductase</keyword>
<dbReference type="InterPro" id="IPR051395">
    <property type="entry name" value="Cytochrome_c_Peroxidase/MauG"/>
</dbReference>
<feature type="signal peptide" evidence="7">
    <location>
        <begin position="1"/>
        <end position="31"/>
    </location>
</feature>
<dbReference type="GO" id="GO:0009055">
    <property type="term" value="F:electron transfer activity"/>
    <property type="evidence" value="ECO:0007669"/>
    <property type="project" value="InterPro"/>
</dbReference>
<dbReference type="GO" id="GO:0004130">
    <property type="term" value="F:cytochrome-c peroxidase activity"/>
    <property type="evidence" value="ECO:0007669"/>
    <property type="project" value="UniProtKB-EC"/>
</dbReference>
<feature type="chain" id="PRO_5012668571" evidence="7">
    <location>
        <begin position="32"/>
        <end position="446"/>
    </location>
</feature>
<feature type="domain" description="Cytochrome c" evidence="8">
    <location>
        <begin position="260"/>
        <end position="424"/>
    </location>
</feature>
<keyword evidence="10" id="KW-1185">Reference proteome</keyword>
<evidence type="ECO:0000256" key="7">
    <source>
        <dbReference type="SAM" id="SignalP"/>
    </source>
</evidence>
<evidence type="ECO:0000256" key="5">
    <source>
        <dbReference type="ARBA" id="ARBA00023004"/>
    </source>
</evidence>
<dbReference type="AlphaFoldDB" id="A0A222E280"/>
<evidence type="ECO:0000256" key="3">
    <source>
        <dbReference type="ARBA" id="ARBA00022723"/>
    </source>
</evidence>
<name>A0A222E280_9RHOB</name>
<protein>
    <submittedName>
        <fullName evidence="9">Cytochrome c551 peroxidase</fullName>
        <ecNumber evidence="9">1.11.1.5</ecNumber>
    </submittedName>
</protein>
<evidence type="ECO:0000313" key="9">
    <source>
        <dbReference type="EMBL" id="ASP20252.1"/>
    </source>
</evidence>
<gene>
    <name evidence="9" type="ORF">ANTHELSMS3_01556</name>
</gene>
<dbReference type="GO" id="GO:0020037">
    <property type="term" value="F:heme binding"/>
    <property type="evidence" value="ECO:0007669"/>
    <property type="project" value="InterPro"/>
</dbReference>
<dbReference type="EMBL" id="CP022540">
    <property type="protein sequence ID" value="ASP20252.1"/>
    <property type="molecule type" value="Genomic_DNA"/>
</dbReference>
<reference evidence="9 10" key="1">
    <citation type="submission" date="2017-07" db="EMBL/GenBank/DDBJ databases">
        <title>Genome Sequence of Antarctobacter heliothermus Strain SMS3 Isolated from a culture of the Diatom Skeletonema marinoi.</title>
        <authorList>
            <person name="Topel M."/>
            <person name="Pinder M.I.M."/>
            <person name="Johansson O.N."/>
            <person name="Kourtchenko O."/>
            <person name="Godhe A."/>
            <person name="Clarke A.K."/>
        </authorList>
    </citation>
    <scope>NUCLEOTIDE SEQUENCE [LARGE SCALE GENOMIC DNA]</scope>
    <source>
        <strain evidence="9 10">SMS3</strain>
    </source>
</reference>
<sequence length="446" mass="48633">MFPIFRTSPFLRSLRAVSAALLTLFPVVAQADAIRPADYLTFDRHQAQLGQLLFYDKILSGNQNISCATCHHHSLHGADGVSLGIGEGGAGLGADRTPGDGLTRIAERVPRNAPALWNLGHTGVRQMFHDGRVEMADDSGTRFRTPAGVHTPEGLNSILAAQALFPMSSATEMAGAPDENPVAAAFATRIDLGWAMVADRVRNVPEYQEQFMRAFPDVQSVEDITIVEIVNALAAFIGTEWQNHDSPYDKWLTLGEPLSPQAEQGRQLFFGDAGCAGCHSGPLFSDQAFHAVGVPQFGPGRPFDGDTIPRDLGRMETTRNPDDAYKFRTPSLRNVALSAPYGHNGAYPKLRDMIRHMCDPITAREEWTPGMARLPDVDWLNEHDFRLMSFGDELADQIAYLDIAPVEMVDSDIDALEAFLNALTGETAETRPLGRPDSVPSGLPVD</sequence>
<keyword evidence="2 6" id="KW-0349">Heme</keyword>
<dbReference type="InterPro" id="IPR004852">
    <property type="entry name" value="Di-haem_cyt_c_peroxidsae"/>
</dbReference>
<organism evidence="9 10">
    <name type="scientific">Antarctobacter heliothermus</name>
    <dbReference type="NCBI Taxonomy" id="74033"/>
    <lineage>
        <taxon>Bacteria</taxon>
        <taxon>Pseudomonadati</taxon>
        <taxon>Pseudomonadota</taxon>
        <taxon>Alphaproteobacteria</taxon>
        <taxon>Rhodobacterales</taxon>
        <taxon>Roseobacteraceae</taxon>
        <taxon>Antarctobacter</taxon>
    </lineage>
</organism>
<dbReference type="EC" id="1.11.1.5" evidence="9"/>
<dbReference type="InterPro" id="IPR009056">
    <property type="entry name" value="Cyt_c-like_dom"/>
</dbReference>
<keyword evidence="3 6" id="KW-0479">Metal-binding</keyword>
<proteinExistence type="predicted"/>
<dbReference type="Proteomes" id="UP000203589">
    <property type="component" value="Chromosome"/>
</dbReference>
<evidence type="ECO:0000313" key="10">
    <source>
        <dbReference type="Proteomes" id="UP000203589"/>
    </source>
</evidence>
<comment type="subcellular location">
    <subcellularLocation>
        <location evidence="1">Cell envelope</location>
    </subcellularLocation>
</comment>
<dbReference type="PANTHER" id="PTHR30600">
    <property type="entry name" value="CYTOCHROME C PEROXIDASE-RELATED"/>
    <property type="match status" value="1"/>
</dbReference>
<dbReference type="KEGG" id="aht:ANTHELSMS3_01556"/>
<evidence type="ECO:0000256" key="4">
    <source>
        <dbReference type="ARBA" id="ARBA00023002"/>
    </source>
</evidence>
<keyword evidence="9" id="KW-0575">Peroxidase</keyword>
<dbReference type="Gene3D" id="1.10.760.10">
    <property type="entry name" value="Cytochrome c-like domain"/>
    <property type="match status" value="2"/>
</dbReference>
<keyword evidence="5 6" id="KW-0408">Iron</keyword>
<keyword evidence="7" id="KW-0732">Signal</keyword>
<evidence type="ECO:0000256" key="1">
    <source>
        <dbReference type="ARBA" id="ARBA00004196"/>
    </source>
</evidence>
<evidence type="ECO:0000256" key="2">
    <source>
        <dbReference type="ARBA" id="ARBA00022617"/>
    </source>
</evidence>
<dbReference type="PROSITE" id="PS51007">
    <property type="entry name" value="CYTC"/>
    <property type="match status" value="1"/>
</dbReference>
<dbReference type="InterPro" id="IPR036909">
    <property type="entry name" value="Cyt_c-like_dom_sf"/>
</dbReference>
<dbReference type="OrthoDB" id="9805202at2"/>